<dbReference type="Gene3D" id="3.30.559.10">
    <property type="entry name" value="Chloramphenicol acetyltransferase-like domain"/>
    <property type="match status" value="1"/>
</dbReference>
<dbReference type="Proteomes" id="UP000240988">
    <property type="component" value="Unassembled WGS sequence"/>
</dbReference>
<dbReference type="STRING" id="1841860.GCA_900157375_00450"/>
<dbReference type="RefSeq" id="WP_077086110.1">
    <property type="nucleotide sequence ID" value="NZ_LT721901.1"/>
</dbReference>
<evidence type="ECO:0000313" key="2">
    <source>
        <dbReference type="Proteomes" id="UP000240988"/>
    </source>
</evidence>
<evidence type="ECO:0000313" key="1">
    <source>
        <dbReference type="EMBL" id="SPM32650.1"/>
    </source>
</evidence>
<dbReference type="SUPFAM" id="SSF52777">
    <property type="entry name" value="CoA-dependent acyltransferases"/>
    <property type="match status" value="1"/>
</dbReference>
<evidence type="ECO:0008006" key="3">
    <source>
        <dbReference type="Google" id="ProtNLM"/>
    </source>
</evidence>
<name>A0A2U3NMB5_9MYCO</name>
<sequence length="151" mass="16551">MTAYTALTDLPRLEDVRFWFQTDVLAADSRLDQTRLCTAVESVFAAHPALGTMFEPFLDKWTTRPGGAWGWAVEPPGTAVGDAISRQRDSFDMRTGRLFAVSLLPGARDRLVLTASYLCTDRASWPVVVDDLVSAYGGGVLRREQRAGLAA</sequence>
<dbReference type="InterPro" id="IPR023213">
    <property type="entry name" value="CAT-like_dom_sf"/>
</dbReference>
<dbReference type="OrthoDB" id="4737698at2"/>
<accession>A0A2U3NMB5</accession>
<organism evidence="1 2">
    <name type="scientific">Mycobacterium rhizamassiliense</name>
    <dbReference type="NCBI Taxonomy" id="1841860"/>
    <lineage>
        <taxon>Bacteria</taxon>
        <taxon>Bacillati</taxon>
        <taxon>Actinomycetota</taxon>
        <taxon>Actinomycetes</taxon>
        <taxon>Mycobacteriales</taxon>
        <taxon>Mycobacteriaceae</taxon>
        <taxon>Mycobacterium</taxon>
    </lineage>
</organism>
<reference evidence="1 2" key="1">
    <citation type="submission" date="2017-01" db="EMBL/GenBank/DDBJ databases">
        <authorList>
            <consortium name="Urmite Genomes"/>
        </authorList>
    </citation>
    <scope>NUCLEOTIDE SEQUENCE [LARGE SCALE GENOMIC DNA]</scope>
    <source>
        <strain evidence="1 2">AB57</strain>
    </source>
</reference>
<protein>
    <recommendedName>
        <fullName evidence="3">Condensation domain-containing protein</fullName>
    </recommendedName>
</protein>
<gene>
    <name evidence="1" type="ORF">MRAB57_449</name>
</gene>
<keyword evidence="2" id="KW-1185">Reference proteome</keyword>
<dbReference type="EMBL" id="FUFA01000001">
    <property type="protein sequence ID" value="SPM32650.1"/>
    <property type="molecule type" value="Genomic_DNA"/>
</dbReference>
<proteinExistence type="predicted"/>
<dbReference type="AlphaFoldDB" id="A0A2U3NMB5"/>